<dbReference type="InterPro" id="IPR049142">
    <property type="entry name" value="MS_channel_1st"/>
</dbReference>
<evidence type="ECO:0000256" key="9">
    <source>
        <dbReference type="SAM" id="Phobius"/>
    </source>
</evidence>
<dbReference type="Pfam" id="PF21088">
    <property type="entry name" value="MS_channel_1st"/>
    <property type="match status" value="1"/>
</dbReference>
<feature type="transmembrane region" description="Helical" evidence="9">
    <location>
        <begin position="701"/>
        <end position="722"/>
    </location>
</feature>
<reference evidence="15 16" key="1">
    <citation type="submission" date="2020-02" db="EMBL/GenBank/DDBJ databases">
        <title>Genome sequences of Thiorhodococcus mannitoliphagus and Thiorhodococcus minor, purple sulfur photosynthetic bacteria in the gammaproteobacterial family, Chromatiaceae.</title>
        <authorList>
            <person name="Aviles F.A."/>
            <person name="Meyer T.E."/>
            <person name="Kyndt J.A."/>
        </authorList>
    </citation>
    <scope>NUCLEOTIDE SEQUENCE [LARGE SCALE GENOMIC DNA]</scope>
    <source>
        <strain evidence="15 16">DSM 11518</strain>
    </source>
</reference>
<dbReference type="Pfam" id="PF12794">
    <property type="entry name" value="MscS_TM"/>
    <property type="match status" value="1"/>
</dbReference>
<keyword evidence="4 9" id="KW-0812">Transmembrane</keyword>
<dbReference type="Gene3D" id="3.30.70.100">
    <property type="match status" value="1"/>
</dbReference>
<feature type="compositionally biased region" description="Basic and acidic residues" evidence="8">
    <location>
        <begin position="267"/>
        <end position="276"/>
    </location>
</feature>
<dbReference type="InterPro" id="IPR025692">
    <property type="entry name" value="MscS_IM_dom1"/>
</dbReference>
<evidence type="ECO:0000256" key="7">
    <source>
        <dbReference type="SAM" id="Coils"/>
    </source>
</evidence>
<dbReference type="Gene3D" id="2.30.30.60">
    <property type="match status" value="1"/>
</dbReference>
<feature type="transmembrane region" description="Helical" evidence="9">
    <location>
        <begin position="504"/>
        <end position="522"/>
    </location>
</feature>
<dbReference type="PANTHER" id="PTHR30347">
    <property type="entry name" value="POTASSIUM CHANNEL RELATED"/>
    <property type="match status" value="1"/>
</dbReference>
<sequence>MLTTTLGMSQTPETAPPPNPAASTATTMPLPTAEQLEGKLTDLESAGGMDESLKLSLSELYRRAQSSLQEAANFRTQTQELGKFIESAPTEIAAIQRELDAGQASGKQEDPVQVPDHLTAETVSQRLSQIMADVAAQETRVSELEKLLDESPDRPASSRNRLIAVKQALDEIGDSLNKPPAPGEAPEVIEAKRWELEAQRQARWAESGMLEQDLRSQSLRESYYKAKRDEAALQVDRLKAEQHALEKRLGTLRERQASDAQQASEQATRDAESKPELVRALIRENAEITDTLAKTADQLQGFSAELAAIDAERERVEDDFRGAKQRIEAVGLSKALGQVLLDRRSQLPDLERYRSQIAEREDAIADATLRQIRYREEELDLRDLQRDADERIAAAQEPAPEPGLRAEVIDALKQRKALITQAMRIDDDYIRQLGELNYASERVIQVAESYDTFLAERLLWVRSAPQVNLETLKALPNAVGWLISPEGWINLAATLSERIRSSPGFWLGLLVSGVLVWKLSALRRAIRANAEPLRRVRTDRIRFTLQAIGLTLVAALPLPLLLWLLGWQIQASSTANAFSLALGGAFSKVALGLYYLLSFRMICITGGVADRHFRWSTEVLKRLRKGFDWFAIYAVPTSLLTITLYQSTDPAHVASLARLALIANLLGFATLFYLLLRSSKGVLTEFQADHPSSWLSRLRRLWFPIIVGAPLSLAVLAVLGYVYTAGTLFQSLVYQMWLVLGLIVLHQTIVRWLIVTRRRLALQAALDRQAARRAQSEGEKRDAATTSEVVTIEEPEPDLATLDEQTRRLINASVFIGGIVGLWLTWSDVLPAFTFFEHVALWHYSGVVDGTEQMVPMTAADVGLVLVIIFVGTIAAKNLPALLEIVLLQSASVSAGARYAAKTLASYLITAVAALLTFSTLGLSWGQVQWLVAALGVGIGFGLQEIVANFISGIIILFERPVRVGDIVTIGDTTGVVSNISIRATTIRNWDKQELLVPNKEFITGRLLNWTLTDQQNRITIPVGIEYGSDTKKALALLAQVAEQHESVLKDPAPLISFEAFGDNALTVILRCYLSSLDGRIGVITDLHQAIYDSFNAHGIQIAFPQRDVRLFTKKPLDLRISRGERGLAGPRIGEDGGAD</sequence>
<comment type="subcellular location">
    <subcellularLocation>
        <location evidence="1">Cell membrane</location>
        <topology evidence="1">Multi-pass membrane protein</topology>
    </subcellularLocation>
</comment>
<dbReference type="InterPro" id="IPR011066">
    <property type="entry name" value="MscS_channel_C_sf"/>
</dbReference>
<dbReference type="InterPro" id="IPR024393">
    <property type="entry name" value="MscS_porin"/>
</dbReference>
<evidence type="ECO:0000256" key="2">
    <source>
        <dbReference type="ARBA" id="ARBA00008017"/>
    </source>
</evidence>
<feature type="transmembrane region" description="Helical" evidence="9">
    <location>
        <begin position="862"/>
        <end position="883"/>
    </location>
</feature>
<keyword evidence="7" id="KW-0175">Coiled coil</keyword>
<evidence type="ECO:0000259" key="12">
    <source>
        <dbReference type="Pfam" id="PF12795"/>
    </source>
</evidence>
<dbReference type="GO" id="GO:0005886">
    <property type="term" value="C:plasma membrane"/>
    <property type="evidence" value="ECO:0007669"/>
    <property type="project" value="UniProtKB-SubCell"/>
</dbReference>
<feature type="compositionally biased region" description="Polar residues" evidence="8">
    <location>
        <begin position="1"/>
        <end position="10"/>
    </location>
</feature>
<feature type="transmembrane region" description="Helical" evidence="9">
    <location>
        <begin position="543"/>
        <end position="565"/>
    </location>
</feature>
<dbReference type="AlphaFoldDB" id="A0A6M0K0M6"/>
<proteinExistence type="inferred from homology"/>
<feature type="domain" description="Mechanosensitive ion channel inner membrane" evidence="11">
    <location>
        <begin position="504"/>
        <end position="842"/>
    </location>
</feature>
<name>A0A6M0K0M6_9GAMM</name>
<dbReference type="EMBL" id="JAAIJQ010000037">
    <property type="protein sequence ID" value="NEV62891.1"/>
    <property type="molecule type" value="Genomic_DNA"/>
</dbReference>
<feature type="transmembrane region" description="Helical" evidence="9">
    <location>
        <begin position="657"/>
        <end position="676"/>
    </location>
</feature>
<keyword evidence="3" id="KW-1003">Cell membrane</keyword>
<dbReference type="GO" id="GO:0008381">
    <property type="term" value="F:mechanosensitive monoatomic ion channel activity"/>
    <property type="evidence" value="ECO:0007669"/>
    <property type="project" value="UniProtKB-ARBA"/>
</dbReference>
<protein>
    <submittedName>
        <fullName evidence="15">Mechanosensitive ion channel</fullName>
    </submittedName>
</protein>
<evidence type="ECO:0000259" key="14">
    <source>
        <dbReference type="Pfam" id="PF21088"/>
    </source>
</evidence>
<dbReference type="Pfam" id="PF12795">
    <property type="entry name" value="MscS_porin"/>
    <property type="match status" value="1"/>
</dbReference>
<keyword evidence="6 9" id="KW-0472">Membrane</keyword>
<keyword evidence="5 9" id="KW-1133">Transmembrane helix</keyword>
<feature type="coiled-coil region" evidence="7">
    <location>
        <begin position="299"/>
        <end position="326"/>
    </location>
</feature>
<keyword evidence="16" id="KW-1185">Reference proteome</keyword>
<feature type="domain" description="Mechanosensitive ion channel MscS" evidence="10">
    <location>
        <begin position="946"/>
        <end position="1011"/>
    </location>
</feature>
<dbReference type="Gene3D" id="1.10.287.1260">
    <property type="match status" value="1"/>
</dbReference>
<feature type="domain" description="Mechanosensitive ion channel MscS porin" evidence="12">
    <location>
        <begin position="39"/>
        <end position="278"/>
    </location>
</feature>
<dbReference type="Pfam" id="PF21082">
    <property type="entry name" value="MS_channel_3rd"/>
    <property type="match status" value="1"/>
</dbReference>
<feature type="transmembrane region" description="Helical" evidence="9">
    <location>
        <begin position="577"/>
        <end position="597"/>
    </location>
</feature>
<organism evidence="15 16">
    <name type="scientific">Thiorhodococcus minor</name>
    <dbReference type="NCBI Taxonomy" id="57489"/>
    <lineage>
        <taxon>Bacteria</taxon>
        <taxon>Pseudomonadati</taxon>
        <taxon>Pseudomonadota</taxon>
        <taxon>Gammaproteobacteria</taxon>
        <taxon>Chromatiales</taxon>
        <taxon>Chromatiaceae</taxon>
        <taxon>Thiorhodococcus</taxon>
    </lineage>
</organism>
<feature type="domain" description="Mechanosensitive ion channel MscS C-terminal" evidence="13">
    <location>
        <begin position="1019"/>
        <end position="1102"/>
    </location>
</feature>
<feature type="transmembrane region" description="Helical" evidence="9">
    <location>
        <begin position="734"/>
        <end position="754"/>
    </location>
</feature>
<comment type="caution">
    <text evidence="15">The sequence shown here is derived from an EMBL/GenBank/DDBJ whole genome shotgun (WGS) entry which is preliminary data.</text>
</comment>
<dbReference type="InterPro" id="IPR010920">
    <property type="entry name" value="LSM_dom_sf"/>
</dbReference>
<feature type="transmembrane region" description="Helical" evidence="9">
    <location>
        <begin position="626"/>
        <end position="645"/>
    </location>
</feature>
<comment type="similarity">
    <text evidence="2">Belongs to the MscS (TC 1.A.23) family.</text>
</comment>
<evidence type="ECO:0000259" key="11">
    <source>
        <dbReference type="Pfam" id="PF12794"/>
    </source>
</evidence>
<feature type="region of interest" description="Disordered" evidence="8">
    <location>
        <begin position="251"/>
        <end position="276"/>
    </location>
</feature>
<feature type="transmembrane region" description="Helical" evidence="9">
    <location>
        <begin position="904"/>
        <end position="925"/>
    </location>
</feature>
<evidence type="ECO:0000256" key="4">
    <source>
        <dbReference type="ARBA" id="ARBA00022692"/>
    </source>
</evidence>
<feature type="domain" description="Mechanosensitive ion channel transmembrane helices 2/3" evidence="14">
    <location>
        <begin position="904"/>
        <end position="944"/>
    </location>
</feature>
<dbReference type="PANTHER" id="PTHR30347:SF1">
    <property type="entry name" value="MECHANOSENSITIVE CHANNEL MSCK"/>
    <property type="match status" value="1"/>
</dbReference>
<dbReference type="InterPro" id="IPR052702">
    <property type="entry name" value="MscS-like_channel"/>
</dbReference>
<feature type="region of interest" description="Disordered" evidence="8">
    <location>
        <begin position="1"/>
        <end position="33"/>
    </location>
</feature>
<dbReference type="SUPFAM" id="SSF50182">
    <property type="entry name" value="Sm-like ribonucleoproteins"/>
    <property type="match status" value="1"/>
</dbReference>
<dbReference type="InterPro" id="IPR006685">
    <property type="entry name" value="MscS_channel_2nd"/>
</dbReference>
<evidence type="ECO:0000259" key="13">
    <source>
        <dbReference type="Pfam" id="PF21082"/>
    </source>
</evidence>
<dbReference type="InterPro" id="IPR049278">
    <property type="entry name" value="MS_channel_C"/>
</dbReference>
<feature type="transmembrane region" description="Helical" evidence="9">
    <location>
        <begin position="931"/>
        <end position="958"/>
    </location>
</feature>
<evidence type="ECO:0000256" key="5">
    <source>
        <dbReference type="ARBA" id="ARBA00022989"/>
    </source>
</evidence>
<evidence type="ECO:0000313" key="16">
    <source>
        <dbReference type="Proteomes" id="UP000483379"/>
    </source>
</evidence>
<accession>A0A6M0K0M6</accession>
<dbReference type="Pfam" id="PF00924">
    <property type="entry name" value="MS_channel_2nd"/>
    <property type="match status" value="1"/>
</dbReference>
<evidence type="ECO:0000259" key="10">
    <source>
        <dbReference type="Pfam" id="PF00924"/>
    </source>
</evidence>
<dbReference type="InterPro" id="IPR011014">
    <property type="entry name" value="MscS_channel_TM-2"/>
</dbReference>
<gene>
    <name evidence="15" type="ORF">G3446_13480</name>
</gene>
<feature type="transmembrane region" description="Helical" evidence="9">
    <location>
        <begin position="809"/>
        <end position="826"/>
    </location>
</feature>
<dbReference type="SUPFAM" id="SSF82861">
    <property type="entry name" value="Mechanosensitive channel protein MscS (YggB), transmembrane region"/>
    <property type="match status" value="1"/>
</dbReference>
<evidence type="ECO:0000256" key="8">
    <source>
        <dbReference type="SAM" id="MobiDB-lite"/>
    </source>
</evidence>
<dbReference type="InterPro" id="IPR023408">
    <property type="entry name" value="MscS_beta-dom_sf"/>
</dbReference>
<evidence type="ECO:0000256" key="1">
    <source>
        <dbReference type="ARBA" id="ARBA00004651"/>
    </source>
</evidence>
<evidence type="ECO:0000313" key="15">
    <source>
        <dbReference type="EMBL" id="NEV62891.1"/>
    </source>
</evidence>
<evidence type="ECO:0000256" key="6">
    <source>
        <dbReference type="ARBA" id="ARBA00023136"/>
    </source>
</evidence>
<dbReference type="Proteomes" id="UP000483379">
    <property type="component" value="Unassembled WGS sequence"/>
</dbReference>
<evidence type="ECO:0000256" key="3">
    <source>
        <dbReference type="ARBA" id="ARBA00022475"/>
    </source>
</evidence>
<dbReference type="SUPFAM" id="SSF82689">
    <property type="entry name" value="Mechanosensitive channel protein MscS (YggB), C-terminal domain"/>
    <property type="match status" value="1"/>
</dbReference>